<keyword evidence="9 11" id="KW-0472">Membrane</keyword>
<dbReference type="InterPro" id="IPR029044">
    <property type="entry name" value="Nucleotide-diphossugar_trans"/>
</dbReference>
<evidence type="ECO:0000256" key="7">
    <source>
        <dbReference type="ARBA" id="ARBA00022989"/>
    </source>
</evidence>
<keyword evidence="7 11" id="KW-1133">Transmembrane helix</keyword>
<keyword evidence="8" id="KW-0333">Golgi apparatus</keyword>
<feature type="compositionally biased region" description="Pro residues" evidence="10">
    <location>
        <begin position="52"/>
        <end position="62"/>
    </location>
</feature>
<dbReference type="GO" id="GO:0000026">
    <property type="term" value="F:alpha-1,2-mannosyltransferase activity"/>
    <property type="evidence" value="ECO:0007669"/>
    <property type="project" value="TreeGrafter"/>
</dbReference>
<feature type="transmembrane region" description="Helical" evidence="11">
    <location>
        <begin position="9"/>
        <end position="27"/>
    </location>
</feature>
<keyword evidence="6" id="KW-0735">Signal-anchor</keyword>
<evidence type="ECO:0000256" key="3">
    <source>
        <dbReference type="ARBA" id="ARBA00009105"/>
    </source>
</evidence>
<dbReference type="GO" id="GO:0046354">
    <property type="term" value="P:mannan biosynthetic process"/>
    <property type="evidence" value="ECO:0007669"/>
    <property type="project" value="TreeGrafter"/>
</dbReference>
<name>A0A6A6I136_9PLEO</name>
<gene>
    <name evidence="12" type="ORF">BU26DRAFT_523531</name>
</gene>
<dbReference type="GO" id="GO:0000139">
    <property type="term" value="C:Golgi membrane"/>
    <property type="evidence" value="ECO:0007669"/>
    <property type="project" value="UniProtKB-SubCell"/>
</dbReference>
<evidence type="ECO:0000313" key="13">
    <source>
        <dbReference type="Proteomes" id="UP000800094"/>
    </source>
</evidence>
<keyword evidence="5 11" id="KW-0812">Transmembrane</keyword>
<evidence type="ECO:0000256" key="6">
    <source>
        <dbReference type="ARBA" id="ARBA00022968"/>
    </source>
</evidence>
<feature type="region of interest" description="Disordered" evidence="10">
    <location>
        <begin position="42"/>
        <end position="67"/>
    </location>
</feature>
<keyword evidence="4 12" id="KW-0808">Transferase</keyword>
<evidence type="ECO:0000256" key="8">
    <source>
        <dbReference type="ARBA" id="ARBA00023034"/>
    </source>
</evidence>
<dbReference type="RefSeq" id="XP_033678990.1">
    <property type="nucleotide sequence ID" value="XM_033830068.1"/>
</dbReference>
<evidence type="ECO:0000256" key="5">
    <source>
        <dbReference type="ARBA" id="ARBA00022692"/>
    </source>
</evidence>
<dbReference type="EMBL" id="ML987204">
    <property type="protein sequence ID" value="KAF2243986.1"/>
    <property type="molecule type" value="Genomic_DNA"/>
</dbReference>
<evidence type="ECO:0000256" key="10">
    <source>
        <dbReference type="SAM" id="MobiDB-lite"/>
    </source>
</evidence>
<dbReference type="Proteomes" id="UP000800094">
    <property type="component" value="Unassembled WGS sequence"/>
</dbReference>
<evidence type="ECO:0000313" key="12">
    <source>
        <dbReference type="EMBL" id="KAF2243986.1"/>
    </source>
</evidence>
<dbReference type="SUPFAM" id="SSF53448">
    <property type="entry name" value="Nucleotide-diphospho-sugar transferases"/>
    <property type="match status" value="1"/>
</dbReference>
<dbReference type="AlphaFoldDB" id="A0A6A6I136"/>
<proteinExistence type="inferred from homology"/>
<organism evidence="12 13">
    <name type="scientific">Trematosphaeria pertusa</name>
    <dbReference type="NCBI Taxonomy" id="390896"/>
    <lineage>
        <taxon>Eukaryota</taxon>
        <taxon>Fungi</taxon>
        <taxon>Dikarya</taxon>
        <taxon>Ascomycota</taxon>
        <taxon>Pezizomycotina</taxon>
        <taxon>Dothideomycetes</taxon>
        <taxon>Pleosporomycetidae</taxon>
        <taxon>Pleosporales</taxon>
        <taxon>Massarineae</taxon>
        <taxon>Trematosphaeriaceae</taxon>
        <taxon>Trematosphaeria</taxon>
    </lineage>
</organism>
<accession>A0A6A6I136</accession>
<dbReference type="PANTHER" id="PTHR31646:SF1">
    <property type="entry name" value="ALPHA-1,2-MANNOSYLTRANSFERASE MNN2"/>
    <property type="match status" value="1"/>
</dbReference>
<dbReference type="InterPro" id="IPR022751">
    <property type="entry name" value="Alpha_mannosyltransferase"/>
</dbReference>
<evidence type="ECO:0000256" key="4">
    <source>
        <dbReference type="ARBA" id="ARBA00022679"/>
    </source>
</evidence>
<evidence type="ECO:0000256" key="2">
    <source>
        <dbReference type="ARBA" id="ARBA00004922"/>
    </source>
</evidence>
<sequence length="496" mass="56798">MAGSRRPRILFGAVIVIFIVIFTRWQYEAAPTAPLQLEETNSKGEPISLNLPPTPSTPPNPSTPQLIQDAHKLGSADDFLPHFAAVRQLPALSLAEAKKTCTWGPDTFVNFQYTEEDDWVKKDRPDDELAQKREEWHAFVEKSMLPYAQVKDKFSGRGLVVCAGNQDTLMRLKVILRALKKIGSAIAMEVHYWADEMDEAAKKELVELYQPNAMHFNDLSGPHNILQVKKDQLWINYQLKTASVINSRFAEPLLLDSDNIPIIKPEELYDSSVYKEFGSVFWPDIARTRSNNPMWAITNTPCAMDEYEQESGQLLVDKRRFWYHLQLATWLNNEQGKYYNEFLLGDKDMFRFAWHALKTKYGHPKKWLTSVGTENDGYYCGHSFAQHHPDDERVAFLHGGLVKTVDLDVMRWNRDHKGGYYRSYKSAPSDEDPATSVNVAIKFDSADYLPNKGPGVKVAQCTDMKDVEARDINEILFGFEKTFEEIGGYWQLDANR</sequence>
<dbReference type="PANTHER" id="PTHR31646">
    <property type="entry name" value="ALPHA-1,2-MANNOSYLTRANSFERASE MNN2"/>
    <property type="match status" value="1"/>
</dbReference>
<dbReference type="OrthoDB" id="430354at2759"/>
<keyword evidence="13" id="KW-1185">Reference proteome</keyword>
<evidence type="ECO:0000256" key="1">
    <source>
        <dbReference type="ARBA" id="ARBA00004323"/>
    </source>
</evidence>
<dbReference type="GeneID" id="54583398"/>
<reference evidence="12" key="1">
    <citation type="journal article" date="2020" name="Stud. Mycol.">
        <title>101 Dothideomycetes genomes: a test case for predicting lifestyles and emergence of pathogens.</title>
        <authorList>
            <person name="Haridas S."/>
            <person name="Albert R."/>
            <person name="Binder M."/>
            <person name="Bloem J."/>
            <person name="Labutti K."/>
            <person name="Salamov A."/>
            <person name="Andreopoulos B."/>
            <person name="Baker S."/>
            <person name="Barry K."/>
            <person name="Bills G."/>
            <person name="Bluhm B."/>
            <person name="Cannon C."/>
            <person name="Castanera R."/>
            <person name="Culley D."/>
            <person name="Daum C."/>
            <person name="Ezra D."/>
            <person name="Gonzalez J."/>
            <person name="Henrissat B."/>
            <person name="Kuo A."/>
            <person name="Liang C."/>
            <person name="Lipzen A."/>
            <person name="Lutzoni F."/>
            <person name="Magnuson J."/>
            <person name="Mondo S."/>
            <person name="Nolan M."/>
            <person name="Ohm R."/>
            <person name="Pangilinan J."/>
            <person name="Park H.-J."/>
            <person name="Ramirez L."/>
            <person name="Alfaro M."/>
            <person name="Sun H."/>
            <person name="Tritt A."/>
            <person name="Yoshinaga Y."/>
            <person name="Zwiers L.-H."/>
            <person name="Turgeon B."/>
            <person name="Goodwin S."/>
            <person name="Spatafora J."/>
            <person name="Crous P."/>
            <person name="Grigoriev I."/>
        </authorList>
    </citation>
    <scope>NUCLEOTIDE SEQUENCE</scope>
    <source>
        <strain evidence="12">CBS 122368</strain>
    </source>
</reference>
<evidence type="ECO:0000256" key="11">
    <source>
        <dbReference type="SAM" id="Phobius"/>
    </source>
</evidence>
<dbReference type="Pfam" id="PF11051">
    <property type="entry name" value="Mannosyl_trans3"/>
    <property type="match status" value="2"/>
</dbReference>
<comment type="pathway">
    <text evidence="2">Protein modification; protein glycosylation.</text>
</comment>
<evidence type="ECO:0000256" key="9">
    <source>
        <dbReference type="ARBA" id="ARBA00023136"/>
    </source>
</evidence>
<comment type="similarity">
    <text evidence="3">Belongs to the MNN1/MNT family.</text>
</comment>
<comment type="subcellular location">
    <subcellularLocation>
        <location evidence="1">Golgi apparatus membrane</location>
        <topology evidence="1">Single-pass type II membrane protein</topology>
    </subcellularLocation>
</comment>
<protein>
    <submittedName>
        <fullName evidence="12">Glycosyltransferase family 71 protein</fullName>
    </submittedName>
</protein>